<dbReference type="EMBL" id="UOFI01000010">
    <property type="protein sequence ID" value="VAW61314.1"/>
    <property type="molecule type" value="Genomic_DNA"/>
</dbReference>
<organism evidence="1">
    <name type="scientific">hydrothermal vent metagenome</name>
    <dbReference type="NCBI Taxonomy" id="652676"/>
    <lineage>
        <taxon>unclassified sequences</taxon>
        <taxon>metagenomes</taxon>
        <taxon>ecological metagenomes</taxon>
    </lineage>
</organism>
<gene>
    <name evidence="1" type="ORF">MNBD_GAMMA09-714</name>
</gene>
<proteinExistence type="predicted"/>
<protein>
    <submittedName>
        <fullName evidence="1">Uncharacterized protein</fullName>
    </submittedName>
</protein>
<name>A0A3B0XYH0_9ZZZZ</name>
<sequence>MRDYKKDIPEVLEIMEEEVGSISHSQPVPESSFEKYRGTLPDALLLIWEKV</sequence>
<dbReference type="AlphaFoldDB" id="A0A3B0XYH0"/>
<feature type="non-terminal residue" evidence="1">
    <location>
        <position position="51"/>
    </location>
</feature>
<reference evidence="1" key="1">
    <citation type="submission" date="2018-06" db="EMBL/GenBank/DDBJ databases">
        <authorList>
            <person name="Zhirakovskaya E."/>
        </authorList>
    </citation>
    <scope>NUCLEOTIDE SEQUENCE</scope>
</reference>
<accession>A0A3B0XYH0</accession>
<evidence type="ECO:0000313" key="1">
    <source>
        <dbReference type="EMBL" id="VAW61314.1"/>
    </source>
</evidence>